<dbReference type="GO" id="GO:0050661">
    <property type="term" value="F:NADP binding"/>
    <property type="evidence" value="ECO:0007669"/>
    <property type="project" value="UniProtKB-UniRule"/>
</dbReference>
<gene>
    <name evidence="9" type="primary">dapB</name>
    <name evidence="13" type="ORF">HMPREF3186_00183</name>
</gene>
<evidence type="ECO:0000256" key="8">
    <source>
        <dbReference type="ARBA" id="ARBA00023154"/>
    </source>
</evidence>
<dbReference type="HAMAP" id="MF_00102">
    <property type="entry name" value="DapB"/>
    <property type="match status" value="1"/>
</dbReference>
<comment type="subunit">
    <text evidence="9">Homotetramer.</text>
</comment>
<protein>
    <recommendedName>
        <fullName evidence="9 10">4-hydroxy-tetrahydrodipicolinate reductase</fullName>
        <shortName evidence="9">HTPA reductase</shortName>
        <ecNumber evidence="9 10">1.17.1.8</ecNumber>
    </recommendedName>
</protein>
<keyword evidence="5 9" id="KW-0220">Diaminopimelate biosynthesis</keyword>
<evidence type="ECO:0000259" key="11">
    <source>
        <dbReference type="Pfam" id="PF01113"/>
    </source>
</evidence>
<feature type="domain" description="Dihydrodipicolinate reductase N-terminal" evidence="11">
    <location>
        <begin position="1"/>
        <end position="110"/>
    </location>
</feature>
<keyword evidence="6 9" id="KW-0560">Oxidoreductase</keyword>
<feature type="active site" description="Proton donor" evidence="9">
    <location>
        <position position="143"/>
    </location>
</feature>
<feature type="binding site" evidence="9">
    <location>
        <position position="140"/>
    </location>
    <ligand>
        <name>(S)-2,3,4,5-tetrahydrodipicolinate</name>
        <dbReference type="ChEBI" id="CHEBI:16845"/>
    </ligand>
</feature>
<dbReference type="NCBIfam" id="TIGR00036">
    <property type="entry name" value="dapB"/>
    <property type="match status" value="1"/>
</dbReference>
<name>A0A134A639_9BACL</name>
<dbReference type="UniPathway" id="UPA00034">
    <property type="reaction ID" value="UER00018"/>
</dbReference>
<dbReference type="CDD" id="cd02274">
    <property type="entry name" value="DHDPR_N"/>
    <property type="match status" value="1"/>
</dbReference>
<dbReference type="Gene3D" id="3.40.50.720">
    <property type="entry name" value="NAD(P)-binding Rossmann-like Domain"/>
    <property type="match status" value="1"/>
</dbReference>
<dbReference type="PROSITE" id="PS01298">
    <property type="entry name" value="DAPB"/>
    <property type="match status" value="1"/>
</dbReference>
<comment type="catalytic activity">
    <reaction evidence="9">
        <text>(S)-2,3,4,5-tetrahydrodipicolinate + NAD(+) + H2O = (2S,4S)-4-hydroxy-2,3,4,5-tetrahydrodipicolinate + NADH + H(+)</text>
        <dbReference type="Rhea" id="RHEA:35323"/>
        <dbReference type="ChEBI" id="CHEBI:15377"/>
        <dbReference type="ChEBI" id="CHEBI:15378"/>
        <dbReference type="ChEBI" id="CHEBI:16845"/>
        <dbReference type="ChEBI" id="CHEBI:57540"/>
        <dbReference type="ChEBI" id="CHEBI:57945"/>
        <dbReference type="ChEBI" id="CHEBI:67139"/>
        <dbReference type="EC" id="1.17.1.8"/>
    </reaction>
</comment>
<feature type="binding site" evidence="9">
    <location>
        <begin position="83"/>
        <end position="85"/>
    </location>
    <ligand>
        <name>NAD(+)</name>
        <dbReference type="ChEBI" id="CHEBI:57540"/>
    </ligand>
</feature>
<evidence type="ECO:0000256" key="6">
    <source>
        <dbReference type="ARBA" id="ARBA00023002"/>
    </source>
</evidence>
<dbReference type="SUPFAM" id="SSF51735">
    <property type="entry name" value="NAD(P)-binding Rossmann-fold domains"/>
    <property type="match status" value="1"/>
</dbReference>
<feature type="binding site" evidence="9">
    <location>
        <begin position="7"/>
        <end position="12"/>
    </location>
    <ligand>
        <name>NAD(+)</name>
        <dbReference type="ChEBI" id="CHEBI:57540"/>
    </ligand>
</feature>
<keyword evidence="2 9" id="KW-0963">Cytoplasm</keyword>
<reference evidence="14" key="1">
    <citation type="submission" date="2016-01" db="EMBL/GenBank/DDBJ databases">
        <authorList>
            <person name="Mitreva M."/>
            <person name="Pepin K.H."/>
            <person name="Mihindukulasuriya K.A."/>
            <person name="Fulton R."/>
            <person name="Fronick C."/>
            <person name="O'Laughlin M."/>
            <person name="Miner T."/>
            <person name="Herter B."/>
            <person name="Rosa B.A."/>
            <person name="Cordes M."/>
            <person name="Tomlinson C."/>
            <person name="Wollam A."/>
            <person name="Palsikar V.B."/>
            <person name="Mardis E.R."/>
            <person name="Wilson R.K."/>
        </authorList>
    </citation>
    <scope>NUCLEOTIDE SEQUENCE [LARGE SCALE GENOMIC DNA]</scope>
    <source>
        <strain evidence="14">DNF01167</strain>
    </source>
</reference>
<feature type="binding site" evidence="9">
    <location>
        <begin position="149"/>
        <end position="150"/>
    </location>
    <ligand>
        <name>(S)-2,3,4,5-tetrahydrodipicolinate</name>
        <dbReference type="ChEBI" id="CHEBI:16845"/>
    </ligand>
</feature>
<evidence type="ECO:0000256" key="1">
    <source>
        <dbReference type="ARBA" id="ARBA00006642"/>
    </source>
</evidence>
<dbReference type="PIRSF" id="PIRSF000161">
    <property type="entry name" value="DHPR"/>
    <property type="match status" value="1"/>
</dbReference>
<evidence type="ECO:0000256" key="10">
    <source>
        <dbReference type="NCBIfam" id="TIGR00036"/>
    </source>
</evidence>
<comment type="function">
    <text evidence="9">Catalyzes the conversion of 4-hydroxy-tetrahydrodipicolinate (HTPA) to tetrahydrodipicolinate.</text>
</comment>
<organism evidence="13 14">
    <name type="scientific">Gemella haemolysans</name>
    <dbReference type="NCBI Taxonomy" id="1379"/>
    <lineage>
        <taxon>Bacteria</taxon>
        <taxon>Bacillati</taxon>
        <taxon>Bacillota</taxon>
        <taxon>Bacilli</taxon>
        <taxon>Bacillales</taxon>
        <taxon>Gemellaceae</taxon>
        <taxon>Gemella</taxon>
    </lineage>
</organism>
<evidence type="ECO:0000256" key="7">
    <source>
        <dbReference type="ARBA" id="ARBA00023027"/>
    </source>
</evidence>
<keyword evidence="4 9" id="KW-0521">NADP</keyword>
<feature type="domain" description="Dihydrodipicolinate reductase C-terminal" evidence="12">
    <location>
        <begin position="113"/>
        <end position="244"/>
    </location>
</feature>
<dbReference type="AlphaFoldDB" id="A0A134A639"/>
<dbReference type="STRING" id="1379.HMPREF3186_00183"/>
<evidence type="ECO:0000256" key="4">
    <source>
        <dbReference type="ARBA" id="ARBA00022857"/>
    </source>
</evidence>
<keyword evidence="8 9" id="KW-0457">Lysine biosynthesis</keyword>
<feature type="active site" description="Proton donor/acceptor" evidence="9">
    <location>
        <position position="139"/>
    </location>
</feature>
<dbReference type="EMBL" id="LSDC01000017">
    <property type="protein sequence ID" value="KXB63152.1"/>
    <property type="molecule type" value="Genomic_DNA"/>
</dbReference>
<dbReference type="GO" id="GO:0019877">
    <property type="term" value="P:diaminopimelate biosynthetic process"/>
    <property type="evidence" value="ECO:0007669"/>
    <property type="project" value="UniProtKB-UniRule"/>
</dbReference>
<feature type="binding site" evidence="9">
    <location>
        <position position="40"/>
    </location>
    <ligand>
        <name>NADP(+)</name>
        <dbReference type="ChEBI" id="CHEBI:58349"/>
    </ligand>
</feature>
<dbReference type="EC" id="1.17.1.8" evidence="9 10"/>
<comment type="catalytic activity">
    <reaction evidence="9">
        <text>(S)-2,3,4,5-tetrahydrodipicolinate + NADP(+) + H2O = (2S,4S)-4-hydroxy-2,3,4,5-tetrahydrodipicolinate + NADPH + H(+)</text>
        <dbReference type="Rhea" id="RHEA:35331"/>
        <dbReference type="ChEBI" id="CHEBI:15377"/>
        <dbReference type="ChEBI" id="CHEBI:15378"/>
        <dbReference type="ChEBI" id="CHEBI:16845"/>
        <dbReference type="ChEBI" id="CHEBI:57783"/>
        <dbReference type="ChEBI" id="CHEBI:58349"/>
        <dbReference type="ChEBI" id="CHEBI:67139"/>
        <dbReference type="EC" id="1.17.1.8"/>
    </reaction>
</comment>
<evidence type="ECO:0000259" key="12">
    <source>
        <dbReference type="Pfam" id="PF05173"/>
    </source>
</evidence>
<dbReference type="InterPro" id="IPR022664">
    <property type="entry name" value="DapB_N_CS"/>
</dbReference>
<dbReference type="InterPro" id="IPR000846">
    <property type="entry name" value="DapB_N"/>
</dbReference>
<dbReference type="PANTHER" id="PTHR20836">
    <property type="entry name" value="DIHYDRODIPICOLINATE REDUCTASE"/>
    <property type="match status" value="1"/>
</dbReference>
<dbReference type="InterPro" id="IPR023940">
    <property type="entry name" value="DHDPR_bac"/>
</dbReference>
<dbReference type="GO" id="GO:0051287">
    <property type="term" value="F:NAD binding"/>
    <property type="evidence" value="ECO:0007669"/>
    <property type="project" value="UniProtKB-UniRule"/>
</dbReference>
<dbReference type="PATRIC" id="fig|1379.3.peg.179"/>
<comment type="similarity">
    <text evidence="1 9">Belongs to the DapB family.</text>
</comment>
<evidence type="ECO:0000256" key="3">
    <source>
        <dbReference type="ARBA" id="ARBA00022605"/>
    </source>
</evidence>
<dbReference type="Gene3D" id="3.30.360.10">
    <property type="entry name" value="Dihydrodipicolinate Reductase, domain 2"/>
    <property type="match status" value="1"/>
</dbReference>
<evidence type="ECO:0000256" key="2">
    <source>
        <dbReference type="ARBA" id="ARBA00022490"/>
    </source>
</evidence>
<keyword evidence="7 9" id="KW-0520">NAD</keyword>
<dbReference type="GO" id="GO:0008839">
    <property type="term" value="F:4-hydroxy-tetrahydrodipicolinate reductase"/>
    <property type="evidence" value="ECO:0007669"/>
    <property type="project" value="UniProtKB-UniRule"/>
</dbReference>
<comment type="pathway">
    <text evidence="9">Amino-acid biosynthesis; L-lysine biosynthesis via DAP pathway; (S)-tetrahydrodipicolinate from L-aspartate: step 4/4.</text>
</comment>
<comment type="caution">
    <text evidence="13">The sequence shown here is derived from an EMBL/GenBank/DDBJ whole genome shotgun (WGS) entry which is preliminary data.</text>
</comment>
<sequence length="247" mass="27216">MRVLLSGYNGTMGQVLKNYIQDSTDLEIVAGVGRELLEEKFPTYTSYKGLEKVADVIIDFSHHAGTASLVEYAKRTATKVVIATTGHTTEELELIDELATHVGVVYAGNYSLGVNVLVELVKKASELLLGYDIEVIEKHHNKKVDAPSGTAKMLVDAVKDVEDYNRVYGRHGDMKRQEKEIGIHAVRGGTIVGEHEVIFAGEDEVIEIKHTALSKKMFAKGSVTAAQWLNSVEEPRLYSMKDVLGIE</sequence>
<dbReference type="InterPro" id="IPR036291">
    <property type="entry name" value="NAD(P)-bd_dom_sf"/>
</dbReference>
<dbReference type="OrthoDB" id="9790352at2"/>
<dbReference type="GO" id="GO:0009089">
    <property type="term" value="P:lysine biosynthetic process via diaminopimelate"/>
    <property type="evidence" value="ECO:0007669"/>
    <property type="project" value="UniProtKB-UniRule"/>
</dbReference>
<evidence type="ECO:0000313" key="14">
    <source>
        <dbReference type="Proteomes" id="UP000070355"/>
    </source>
</evidence>
<comment type="subcellular location">
    <subcellularLocation>
        <location evidence="9">Cytoplasm</location>
    </subcellularLocation>
</comment>
<comment type="caution">
    <text evidence="9">Was originally thought to be a dihydrodipicolinate reductase (DHDPR), catalyzing the conversion of dihydrodipicolinate to tetrahydrodipicolinate. However, it was shown in E.coli that the substrate of the enzymatic reaction is not dihydrodipicolinate (DHDP) but in fact (2S,4S)-4-hydroxy-2,3,4,5-tetrahydrodipicolinic acid (HTPA), the product released by the DapA-catalyzed reaction.</text>
</comment>
<evidence type="ECO:0000313" key="13">
    <source>
        <dbReference type="EMBL" id="KXB63152.1"/>
    </source>
</evidence>
<dbReference type="GO" id="GO:0016726">
    <property type="term" value="F:oxidoreductase activity, acting on CH or CH2 groups, NAD or NADP as acceptor"/>
    <property type="evidence" value="ECO:0007669"/>
    <property type="project" value="UniProtKB-UniRule"/>
</dbReference>
<feature type="binding site" evidence="9">
    <location>
        <position position="39"/>
    </location>
    <ligand>
        <name>NAD(+)</name>
        <dbReference type="ChEBI" id="CHEBI:57540"/>
    </ligand>
</feature>
<dbReference type="SUPFAM" id="SSF55347">
    <property type="entry name" value="Glyceraldehyde-3-phosphate dehydrogenase-like, C-terminal domain"/>
    <property type="match status" value="1"/>
</dbReference>
<feature type="binding site" evidence="9">
    <location>
        <begin position="107"/>
        <end position="110"/>
    </location>
    <ligand>
        <name>NAD(+)</name>
        <dbReference type="ChEBI" id="CHEBI:57540"/>
    </ligand>
</feature>
<dbReference type="FunFam" id="3.30.360.10:FF:000009">
    <property type="entry name" value="4-hydroxy-tetrahydrodipicolinate reductase"/>
    <property type="match status" value="1"/>
</dbReference>
<dbReference type="RefSeq" id="WP_060913486.1">
    <property type="nucleotide sequence ID" value="NZ_KQ959924.1"/>
</dbReference>
<dbReference type="Proteomes" id="UP000070355">
    <property type="component" value="Unassembled WGS sequence"/>
</dbReference>
<keyword evidence="3 9" id="KW-0028">Amino-acid biosynthesis</keyword>
<dbReference type="PANTHER" id="PTHR20836:SF7">
    <property type="entry name" value="4-HYDROXY-TETRAHYDRODIPICOLINATE REDUCTASE"/>
    <property type="match status" value="1"/>
</dbReference>
<dbReference type="Pfam" id="PF05173">
    <property type="entry name" value="DapB_C"/>
    <property type="match status" value="1"/>
</dbReference>
<dbReference type="GO" id="GO:0005829">
    <property type="term" value="C:cytosol"/>
    <property type="evidence" value="ECO:0007669"/>
    <property type="project" value="TreeGrafter"/>
</dbReference>
<dbReference type="InterPro" id="IPR022663">
    <property type="entry name" value="DapB_C"/>
</dbReference>
<accession>A0A134A639</accession>
<evidence type="ECO:0000256" key="9">
    <source>
        <dbReference type="HAMAP-Rule" id="MF_00102"/>
    </source>
</evidence>
<dbReference type="Pfam" id="PF01113">
    <property type="entry name" value="DapB_N"/>
    <property type="match status" value="1"/>
</dbReference>
<evidence type="ECO:0000256" key="5">
    <source>
        <dbReference type="ARBA" id="ARBA00022915"/>
    </source>
</evidence>
<proteinExistence type="inferred from homology"/>